<gene>
    <name evidence="2" type="ORF">QF092_11375</name>
</gene>
<name>A0ABY8Q243_9RHOB</name>
<keyword evidence="1" id="KW-0812">Transmembrane</keyword>
<dbReference type="Proteomes" id="UP001230978">
    <property type="component" value="Chromosome"/>
</dbReference>
<organism evidence="2 3">
    <name type="scientific">Fuscovulum ytuae</name>
    <dbReference type="NCBI Taxonomy" id="3042299"/>
    <lineage>
        <taxon>Bacteria</taxon>
        <taxon>Pseudomonadati</taxon>
        <taxon>Pseudomonadota</taxon>
        <taxon>Alphaproteobacteria</taxon>
        <taxon>Rhodobacterales</taxon>
        <taxon>Paracoccaceae</taxon>
        <taxon>Fuscovulum</taxon>
    </lineage>
</organism>
<dbReference type="RefSeq" id="WP_281464015.1">
    <property type="nucleotide sequence ID" value="NZ_CP124535.1"/>
</dbReference>
<dbReference type="EMBL" id="CP124535">
    <property type="protein sequence ID" value="WGV14885.1"/>
    <property type="molecule type" value="Genomic_DNA"/>
</dbReference>
<keyword evidence="3" id="KW-1185">Reference proteome</keyword>
<keyword evidence="1" id="KW-1133">Transmembrane helix</keyword>
<sequence>MSDATHGLPIHTPDPEFGRAYQRPGEVMPQLRISRGWWLLPMLAGGVAGWAMILRAIFF</sequence>
<accession>A0ABY8Q243</accession>
<protein>
    <submittedName>
        <fullName evidence="2">Uncharacterized protein</fullName>
    </submittedName>
</protein>
<keyword evidence="1" id="KW-0472">Membrane</keyword>
<feature type="transmembrane region" description="Helical" evidence="1">
    <location>
        <begin position="37"/>
        <end position="58"/>
    </location>
</feature>
<evidence type="ECO:0000256" key="1">
    <source>
        <dbReference type="SAM" id="Phobius"/>
    </source>
</evidence>
<evidence type="ECO:0000313" key="3">
    <source>
        <dbReference type="Proteomes" id="UP001230978"/>
    </source>
</evidence>
<reference evidence="2 3" key="1">
    <citation type="submission" date="2023-04" db="EMBL/GenBank/DDBJ databases">
        <title>YMD61, complete Genome.</title>
        <authorList>
            <person name="Zhang J."/>
        </authorList>
    </citation>
    <scope>NUCLEOTIDE SEQUENCE [LARGE SCALE GENOMIC DNA]</scope>
    <source>
        <strain evidence="2 3">YMD61</strain>
    </source>
</reference>
<evidence type="ECO:0000313" key="2">
    <source>
        <dbReference type="EMBL" id="WGV14885.1"/>
    </source>
</evidence>
<proteinExistence type="predicted"/>